<comment type="caution">
    <text evidence="2">The sequence shown here is derived from an EMBL/GenBank/DDBJ whole genome shotgun (WGS) entry which is preliminary data.</text>
</comment>
<proteinExistence type="predicted"/>
<keyword evidence="3" id="KW-1185">Reference proteome</keyword>
<evidence type="ECO:0000313" key="3">
    <source>
        <dbReference type="Proteomes" id="UP000693946"/>
    </source>
</evidence>
<name>A0AAV6PTQ2_SOLSE</name>
<evidence type="ECO:0000313" key="2">
    <source>
        <dbReference type="EMBL" id="KAG7474605.1"/>
    </source>
</evidence>
<dbReference type="AlphaFoldDB" id="A0AAV6PTQ2"/>
<gene>
    <name evidence="2" type="ORF">JOB18_013294</name>
</gene>
<evidence type="ECO:0000256" key="1">
    <source>
        <dbReference type="SAM" id="MobiDB-lite"/>
    </source>
</evidence>
<feature type="region of interest" description="Disordered" evidence="1">
    <location>
        <begin position="69"/>
        <end position="90"/>
    </location>
</feature>
<reference evidence="2 3" key="1">
    <citation type="journal article" date="2021" name="Sci. Rep.">
        <title>Chromosome anchoring in Senegalese sole (Solea senegalensis) reveals sex-associated markers and genome rearrangements in flatfish.</title>
        <authorList>
            <person name="Guerrero-Cozar I."/>
            <person name="Gomez-Garrido J."/>
            <person name="Berbel C."/>
            <person name="Martinez-Blanch J.F."/>
            <person name="Alioto T."/>
            <person name="Claros M.G."/>
            <person name="Gagnaire P.A."/>
            <person name="Manchado M."/>
        </authorList>
    </citation>
    <scope>NUCLEOTIDE SEQUENCE [LARGE SCALE GENOMIC DNA]</scope>
    <source>
        <strain evidence="2">Sse05_10M</strain>
    </source>
</reference>
<sequence length="90" mass="9915">MSANRFSWELRAVTSVFAVTDEVGKSDRQLQCFLSLQACLALTSCAMFSEGTRHSAVTHTDRQMAHVDTAHERDWQSSNESLGGLPIVEG</sequence>
<protein>
    <submittedName>
        <fullName evidence="2">Uncharacterized protein</fullName>
    </submittedName>
</protein>
<dbReference type="Proteomes" id="UP000693946">
    <property type="component" value="Linkage Group LG9"/>
</dbReference>
<dbReference type="EMBL" id="JAGKHQ010000021">
    <property type="protein sequence ID" value="KAG7474605.1"/>
    <property type="molecule type" value="Genomic_DNA"/>
</dbReference>
<accession>A0AAV6PTQ2</accession>
<organism evidence="2 3">
    <name type="scientific">Solea senegalensis</name>
    <name type="common">Senegalese sole</name>
    <dbReference type="NCBI Taxonomy" id="28829"/>
    <lineage>
        <taxon>Eukaryota</taxon>
        <taxon>Metazoa</taxon>
        <taxon>Chordata</taxon>
        <taxon>Craniata</taxon>
        <taxon>Vertebrata</taxon>
        <taxon>Euteleostomi</taxon>
        <taxon>Actinopterygii</taxon>
        <taxon>Neopterygii</taxon>
        <taxon>Teleostei</taxon>
        <taxon>Neoteleostei</taxon>
        <taxon>Acanthomorphata</taxon>
        <taxon>Carangaria</taxon>
        <taxon>Pleuronectiformes</taxon>
        <taxon>Pleuronectoidei</taxon>
        <taxon>Soleidae</taxon>
        <taxon>Solea</taxon>
    </lineage>
</organism>